<feature type="domain" description="Alpha-2-macroglobulin bait region" evidence="6">
    <location>
        <begin position="454"/>
        <end position="582"/>
    </location>
</feature>
<feature type="chain" id="PRO_5012317387" evidence="4">
    <location>
        <begin position="24"/>
        <end position="705"/>
    </location>
</feature>
<proteinExistence type="predicted"/>
<keyword evidence="3" id="KW-1133">Transmembrane helix</keyword>
<dbReference type="Gene3D" id="2.60.40.2950">
    <property type="match status" value="1"/>
</dbReference>
<dbReference type="PANTHER" id="PTHR11412:SF136">
    <property type="entry name" value="CD109 ANTIGEN"/>
    <property type="match status" value="1"/>
</dbReference>
<dbReference type="Gene3D" id="2.60.40.1930">
    <property type="match status" value="1"/>
</dbReference>
<dbReference type="Pfam" id="PF07703">
    <property type="entry name" value="A2M_BRD"/>
    <property type="match status" value="1"/>
</dbReference>
<dbReference type="EMBL" id="CVRI01000020">
    <property type="protein sequence ID" value="CRK90937.1"/>
    <property type="molecule type" value="Genomic_DNA"/>
</dbReference>
<feature type="signal peptide" evidence="4">
    <location>
        <begin position="1"/>
        <end position="23"/>
    </location>
</feature>
<feature type="domain" description="Macroglobulin" evidence="7">
    <location>
        <begin position="233"/>
        <end position="297"/>
    </location>
</feature>
<dbReference type="AlphaFoldDB" id="A0A1J1HXQ3"/>
<keyword evidence="1 4" id="KW-0732">Signal</keyword>
<feature type="transmembrane region" description="Helical" evidence="3">
    <location>
        <begin position="684"/>
        <end position="704"/>
    </location>
</feature>
<protein>
    <submittedName>
        <fullName evidence="8">CLUMA_CG004626, isoform A</fullName>
    </submittedName>
</protein>
<evidence type="ECO:0000256" key="4">
    <source>
        <dbReference type="SAM" id="SignalP"/>
    </source>
</evidence>
<dbReference type="OrthoDB" id="9998011at2759"/>
<name>A0A1J1HXQ3_9DIPT</name>
<evidence type="ECO:0000256" key="3">
    <source>
        <dbReference type="SAM" id="Phobius"/>
    </source>
</evidence>
<dbReference type="GO" id="GO:0004866">
    <property type="term" value="F:endopeptidase inhibitor activity"/>
    <property type="evidence" value="ECO:0007669"/>
    <property type="project" value="InterPro"/>
</dbReference>
<evidence type="ECO:0000259" key="5">
    <source>
        <dbReference type="Pfam" id="PF01835"/>
    </source>
</evidence>
<dbReference type="InterPro" id="IPR050473">
    <property type="entry name" value="A2M/Complement_sys"/>
</dbReference>
<dbReference type="Pfam" id="PF17791">
    <property type="entry name" value="MG3"/>
    <property type="match status" value="1"/>
</dbReference>
<sequence length="705" mass="81566">MVVKLKFIFCVVAFLNLFSLCYSDKPVFSVVASLILRPERPFNYAITANGIERVVTVNIKLSGTSIDNHYYELNNIGVKIKSGVHRKMRFNTEELKQGSYKLNVTAYDPETGRSYSEERDLTFVNYLYGCLPIIDKPVYLPQEVIKFRIFSIDSEGRPSDVPEGNIIITEPNGVEVKTFSNVTFVNGVYEGYHQLSPKPSLGKWTLTLKDPRFYDCTKTFKVEELKVPLISLAITNPEFVTISEEKFQVTTSVKYNFGTKVKGRMIVNFYSRHLGENTTPLFSKQFDIVDEESVTFEVDMKKDLNIVSFKKMAIEATFTDELTAKTVDATSLIGILENTYETKIMGKKYYVDGENYDYVVALRRITDNSPPPIGFKIDVKIESICDHRDPNCTNRILLNKEYELNLDGTVSLQYLPVTGFREMILIQISAHATLSRTHSAHPFNEVTLPKWRIITLTKNPKIGSRVNIHVETEHDVKQCYCHLIVKGILKRSFTINLKDRQGILSFIPDFTFTPNTFFYFHRYDENRNIHATRMYIPFSDLFPNYLDLSLSSTNVKPGSNLKLHVESARGSNVYLMAIDQRVQKGKYFNKRFVPILGKIGFLNGYSRVKKVHPHDTIEHEYEVFIKLPCFSEKLSFLFCRDQICYYSNFNLRIRHQMTILIREILFSKCLYFLIMDQSIILMQIYIQVLILPLIFENALINFFFL</sequence>
<organism evidence="8 9">
    <name type="scientific">Clunio marinus</name>
    <dbReference type="NCBI Taxonomy" id="568069"/>
    <lineage>
        <taxon>Eukaryota</taxon>
        <taxon>Metazoa</taxon>
        <taxon>Ecdysozoa</taxon>
        <taxon>Arthropoda</taxon>
        <taxon>Hexapoda</taxon>
        <taxon>Insecta</taxon>
        <taxon>Pterygota</taxon>
        <taxon>Neoptera</taxon>
        <taxon>Endopterygota</taxon>
        <taxon>Diptera</taxon>
        <taxon>Nematocera</taxon>
        <taxon>Chironomoidea</taxon>
        <taxon>Chironomidae</taxon>
        <taxon>Clunio</taxon>
    </lineage>
</organism>
<accession>A0A1J1HXQ3</accession>
<reference evidence="8 9" key="1">
    <citation type="submission" date="2015-04" db="EMBL/GenBank/DDBJ databases">
        <authorList>
            <person name="Syromyatnikov M.Y."/>
            <person name="Popov V.N."/>
        </authorList>
    </citation>
    <scope>NUCLEOTIDE SEQUENCE [LARGE SCALE GENOMIC DNA]</scope>
</reference>
<evidence type="ECO:0000259" key="6">
    <source>
        <dbReference type="Pfam" id="PF07703"/>
    </source>
</evidence>
<dbReference type="STRING" id="568069.A0A1J1HXQ3"/>
<gene>
    <name evidence="8" type="primary">similar to CD109 antigen</name>
    <name evidence="8" type="ORF">CLUMA_CG004626</name>
</gene>
<keyword evidence="9" id="KW-1185">Reference proteome</keyword>
<dbReference type="Pfam" id="PF01835">
    <property type="entry name" value="MG2"/>
    <property type="match status" value="1"/>
</dbReference>
<keyword evidence="3" id="KW-0812">Transmembrane</keyword>
<dbReference type="InterPro" id="IPR041555">
    <property type="entry name" value="MG3"/>
</dbReference>
<dbReference type="InterPro" id="IPR002890">
    <property type="entry name" value="MG2"/>
</dbReference>
<evidence type="ECO:0000256" key="1">
    <source>
        <dbReference type="ARBA" id="ARBA00022729"/>
    </source>
</evidence>
<dbReference type="Gene3D" id="2.60.40.1940">
    <property type="match status" value="1"/>
</dbReference>
<feature type="domain" description="Macroglobulin" evidence="5">
    <location>
        <begin position="134"/>
        <end position="222"/>
    </location>
</feature>
<keyword evidence="2" id="KW-0882">Thioester bond</keyword>
<dbReference type="InterPro" id="IPR011625">
    <property type="entry name" value="A2M_N_BRD"/>
</dbReference>
<dbReference type="Proteomes" id="UP000183832">
    <property type="component" value="Unassembled WGS sequence"/>
</dbReference>
<evidence type="ECO:0000256" key="2">
    <source>
        <dbReference type="ARBA" id="ARBA00022966"/>
    </source>
</evidence>
<keyword evidence="3" id="KW-0472">Membrane</keyword>
<evidence type="ECO:0000313" key="8">
    <source>
        <dbReference type="EMBL" id="CRK90937.1"/>
    </source>
</evidence>
<evidence type="ECO:0000313" key="9">
    <source>
        <dbReference type="Proteomes" id="UP000183832"/>
    </source>
</evidence>
<dbReference type="PANTHER" id="PTHR11412">
    <property type="entry name" value="MACROGLOBULIN / COMPLEMENT"/>
    <property type="match status" value="1"/>
</dbReference>
<evidence type="ECO:0000259" key="7">
    <source>
        <dbReference type="Pfam" id="PF17791"/>
    </source>
</evidence>